<dbReference type="Proteomes" id="UP001623660">
    <property type="component" value="Unassembled WGS sequence"/>
</dbReference>
<gene>
    <name evidence="1" type="ORF">ACJDU8_02340</name>
</gene>
<dbReference type="RefSeq" id="WP_406790536.1">
    <property type="nucleotide sequence ID" value="NZ_JBJHZX010000002.1"/>
</dbReference>
<organism evidence="1 2">
    <name type="scientific">Candidatus Clostridium eludens</name>
    <dbReference type="NCBI Taxonomy" id="3381663"/>
    <lineage>
        <taxon>Bacteria</taxon>
        <taxon>Bacillati</taxon>
        <taxon>Bacillota</taxon>
        <taxon>Clostridia</taxon>
        <taxon>Eubacteriales</taxon>
        <taxon>Clostridiaceae</taxon>
        <taxon>Clostridium</taxon>
    </lineage>
</organism>
<name>A0ABW8SGG0_9CLOT</name>
<dbReference type="EMBL" id="JBJHZX010000002">
    <property type="protein sequence ID" value="MFL0194416.1"/>
    <property type="molecule type" value="Genomic_DNA"/>
</dbReference>
<sequence length="223" mass="27295">MKAVEIGKLIVENNSHTITSDELSKCIKLLPIEYRNVESKVFIHENCREYFHLCIKNMRLLDLIGTMEEKVFEKIKRDSIIEGIYKRNKNEIHIFEDKIRNSILVKKKQFEKLDEWQYVNNDIWKKYENMWTKYKIIYDLIHEMTHAIQFSKNKFTISFKDMIRKWDDKKYEIDAVRRSEAIYKKLDKNFIEILKAEGIHVYHQYENELYIGFKYNIKYKRTD</sequence>
<protein>
    <submittedName>
        <fullName evidence="1">Uncharacterized protein</fullName>
    </submittedName>
</protein>
<evidence type="ECO:0000313" key="1">
    <source>
        <dbReference type="EMBL" id="MFL0194416.1"/>
    </source>
</evidence>
<proteinExistence type="predicted"/>
<accession>A0ABW8SGG0</accession>
<reference evidence="1 2" key="1">
    <citation type="submission" date="2024-11" db="EMBL/GenBank/DDBJ databases">
        <authorList>
            <person name="Heng Y.C."/>
            <person name="Lim A.C.H."/>
            <person name="Lee J.K.Y."/>
            <person name="Kittelmann S."/>
        </authorList>
    </citation>
    <scope>NUCLEOTIDE SEQUENCE [LARGE SCALE GENOMIC DNA]</scope>
    <source>
        <strain evidence="1 2">WILCCON 0269</strain>
    </source>
</reference>
<evidence type="ECO:0000313" key="2">
    <source>
        <dbReference type="Proteomes" id="UP001623660"/>
    </source>
</evidence>
<comment type="caution">
    <text evidence="1">The sequence shown here is derived from an EMBL/GenBank/DDBJ whole genome shotgun (WGS) entry which is preliminary data.</text>
</comment>
<keyword evidence="2" id="KW-1185">Reference proteome</keyword>